<evidence type="ECO:0000313" key="2">
    <source>
        <dbReference type="Proteomes" id="UP001597475"/>
    </source>
</evidence>
<dbReference type="RefSeq" id="WP_386844741.1">
    <property type="nucleotide sequence ID" value="NZ_JBHUMK010000036.1"/>
</dbReference>
<comment type="caution">
    <text evidence="1">The sequence shown here is derived from an EMBL/GenBank/DDBJ whole genome shotgun (WGS) entry which is preliminary data.</text>
</comment>
<reference evidence="2" key="1">
    <citation type="journal article" date="2019" name="Int. J. Syst. Evol. Microbiol.">
        <title>The Global Catalogue of Microorganisms (GCM) 10K type strain sequencing project: providing services to taxonomists for standard genome sequencing and annotation.</title>
        <authorList>
            <consortium name="The Broad Institute Genomics Platform"/>
            <consortium name="The Broad Institute Genome Sequencing Center for Infectious Disease"/>
            <person name="Wu L."/>
            <person name="Ma J."/>
        </authorList>
    </citation>
    <scope>NUCLEOTIDE SEQUENCE [LARGE SCALE GENOMIC DNA]</scope>
    <source>
        <strain evidence="2">KCTC 33842</strain>
    </source>
</reference>
<dbReference type="Proteomes" id="UP001597475">
    <property type="component" value="Unassembled WGS sequence"/>
</dbReference>
<accession>A0ABW5P590</accession>
<protein>
    <submittedName>
        <fullName evidence="1">Uncharacterized protein</fullName>
    </submittedName>
</protein>
<name>A0ABW5P590_9DEIO</name>
<sequence length="146" mass="16772">MARLDAADFWQWAYSDFLSNTLRGVLAEYIVAQATGCTHRFRTEWDAYDLLTDDGIKIEVKSAAYLQSWEQERPSEIRFGIGLKRGWDARTNTSASELGRAADVYVFCLFHQQTREKADPLNLEQWTFLVCPAALLNQQFPTQKSL</sequence>
<evidence type="ECO:0000313" key="1">
    <source>
        <dbReference type="EMBL" id="MFD2609397.1"/>
    </source>
</evidence>
<gene>
    <name evidence="1" type="ORF">ACFSR9_08115</name>
</gene>
<proteinExistence type="predicted"/>
<keyword evidence="2" id="KW-1185">Reference proteome</keyword>
<organism evidence="1 2">
    <name type="scientific">Deinococcus taklimakanensis</name>
    <dbReference type="NCBI Taxonomy" id="536443"/>
    <lineage>
        <taxon>Bacteria</taxon>
        <taxon>Thermotogati</taxon>
        <taxon>Deinococcota</taxon>
        <taxon>Deinococci</taxon>
        <taxon>Deinococcales</taxon>
        <taxon>Deinococcaceae</taxon>
        <taxon>Deinococcus</taxon>
    </lineage>
</organism>
<dbReference type="EMBL" id="JBHUMK010000036">
    <property type="protein sequence ID" value="MFD2609397.1"/>
    <property type="molecule type" value="Genomic_DNA"/>
</dbReference>